<keyword evidence="7" id="KW-0479">Metal-binding</keyword>
<feature type="domain" description="HhH-GPD" evidence="15">
    <location>
        <begin position="60"/>
        <end position="206"/>
    </location>
</feature>
<dbReference type="HOGENOM" id="CLU_012862_0_2_5"/>
<evidence type="ECO:0000313" key="17">
    <source>
        <dbReference type="Proteomes" id="UP000001399"/>
    </source>
</evidence>
<keyword evidence="12" id="KW-0234">DNA repair</keyword>
<comment type="catalytic activity">
    <reaction evidence="1 14">
        <text>Hydrolyzes free adenine bases from 7,8-dihydro-8-oxoguanine:adenine mismatched double-stranded DNA, leaving an apurinic site.</text>
        <dbReference type="EC" id="3.2.2.31"/>
    </reaction>
</comment>
<keyword evidence="8 14" id="KW-0227">DNA damage</keyword>
<dbReference type="GO" id="GO:0006298">
    <property type="term" value="P:mismatch repair"/>
    <property type="evidence" value="ECO:0007669"/>
    <property type="project" value="TreeGrafter"/>
</dbReference>
<evidence type="ECO:0000256" key="12">
    <source>
        <dbReference type="ARBA" id="ARBA00023204"/>
    </source>
</evidence>
<dbReference type="PANTHER" id="PTHR42944">
    <property type="entry name" value="ADENINE DNA GLYCOSYLASE"/>
    <property type="match status" value="1"/>
</dbReference>
<dbReference type="SMART" id="SM00525">
    <property type="entry name" value="FES"/>
    <property type="match status" value="1"/>
</dbReference>
<gene>
    <name evidence="16" type="ordered locus">Rvan_3030</name>
</gene>
<evidence type="ECO:0000256" key="11">
    <source>
        <dbReference type="ARBA" id="ARBA00023014"/>
    </source>
</evidence>
<evidence type="ECO:0000256" key="13">
    <source>
        <dbReference type="ARBA" id="ARBA00023295"/>
    </source>
</evidence>
<dbReference type="EMBL" id="CP002292">
    <property type="protein sequence ID" value="ADP72234.1"/>
    <property type="molecule type" value="Genomic_DNA"/>
</dbReference>
<comment type="similarity">
    <text evidence="3 14">Belongs to the Nth/MutY family.</text>
</comment>
<dbReference type="PANTHER" id="PTHR42944:SF1">
    <property type="entry name" value="ADENINE DNA GLYCOSYLASE"/>
    <property type="match status" value="1"/>
</dbReference>
<evidence type="ECO:0000256" key="3">
    <source>
        <dbReference type="ARBA" id="ARBA00008343"/>
    </source>
</evidence>
<dbReference type="GO" id="GO:0006284">
    <property type="term" value="P:base-excision repair"/>
    <property type="evidence" value="ECO:0007669"/>
    <property type="project" value="UniProtKB-UniRule"/>
</dbReference>
<dbReference type="Gene3D" id="3.90.79.10">
    <property type="entry name" value="Nucleoside Triphosphate Pyrophosphohydrolase"/>
    <property type="match status" value="1"/>
</dbReference>
<dbReference type="EC" id="3.2.2.31" evidence="4 14"/>
<evidence type="ECO:0000256" key="4">
    <source>
        <dbReference type="ARBA" id="ARBA00012045"/>
    </source>
</evidence>
<evidence type="ECO:0000256" key="6">
    <source>
        <dbReference type="ARBA" id="ARBA00022485"/>
    </source>
</evidence>
<evidence type="ECO:0000256" key="2">
    <source>
        <dbReference type="ARBA" id="ARBA00002933"/>
    </source>
</evidence>
<dbReference type="STRING" id="648757.Rvan_3030"/>
<dbReference type="Gene3D" id="1.10.340.30">
    <property type="entry name" value="Hypothetical protein, domain 2"/>
    <property type="match status" value="1"/>
</dbReference>
<dbReference type="InterPro" id="IPR003651">
    <property type="entry name" value="Endonuclease3_FeS-loop_motif"/>
</dbReference>
<evidence type="ECO:0000256" key="8">
    <source>
        <dbReference type="ARBA" id="ARBA00022763"/>
    </source>
</evidence>
<dbReference type="SUPFAM" id="SSF55811">
    <property type="entry name" value="Nudix"/>
    <property type="match status" value="1"/>
</dbReference>
<dbReference type="CDD" id="cd03431">
    <property type="entry name" value="NUDIX_DNA_Glycosylase_C-MutY"/>
    <property type="match status" value="1"/>
</dbReference>
<reference evidence="17" key="1">
    <citation type="journal article" date="2011" name="J. Bacteriol.">
        <title>Genome sequences of eight morphologically diverse alphaproteobacteria.</title>
        <authorList>
            <consortium name="US DOE Joint Genome Institute"/>
            <person name="Brown P.J."/>
            <person name="Kysela D.T."/>
            <person name="Buechlein A."/>
            <person name="Hemmerich C."/>
            <person name="Brun Y.V."/>
        </authorList>
    </citation>
    <scope>NUCLEOTIDE SEQUENCE [LARGE SCALE GENOMIC DNA]</scope>
    <source>
        <strain evidence="17">ATCC 17100 / ATH 3.1.1 / DSM 162 / LMG 4299</strain>
    </source>
</reference>
<evidence type="ECO:0000256" key="9">
    <source>
        <dbReference type="ARBA" id="ARBA00022801"/>
    </source>
</evidence>
<organism evidence="16 17">
    <name type="scientific">Rhodomicrobium vannielii (strain ATCC 17100 / DSM 162 / LMG 4299 / NCIMB 10020 / ATH 3.1.1)</name>
    <dbReference type="NCBI Taxonomy" id="648757"/>
    <lineage>
        <taxon>Bacteria</taxon>
        <taxon>Pseudomonadati</taxon>
        <taxon>Pseudomonadota</taxon>
        <taxon>Alphaproteobacteria</taxon>
        <taxon>Hyphomicrobiales</taxon>
        <taxon>Hyphomicrobiaceae</taxon>
        <taxon>Rhodomicrobium</taxon>
    </lineage>
</organism>
<keyword evidence="13 14" id="KW-0326">Glycosidase</keyword>
<dbReference type="GO" id="GO:0046872">
    <property type="term" value="F:metal ion binding"/>
    <property type="evidence" value="ECO:0007669"/>
    <property type="project" value="UniProtKB-UniRule"/>
</dbReference>
<evidence type="ECO:0000259" key="15">
    <source>
        <dbReference type="SMART" id="SM00478"/>
    </source>
</evidence>
<dbReference type="GO" id="GO:0034039">
    <property type="term" value="F:8-oxo-7,8-dihydroguanine DNA N-glycosylase activity"/>
    <property type="evidence" value="ECO:0007669"/>
    <property type="project" value="TreeGrafter"/>
</dbReference>
<dbReference type="KEGG" id="rva:Rvan_3030"/>
<evidence type="ECO:0000313" key="16">
    <source>
        <dbReference type="EMBL" id="ADP72234.1"/>
    </source>
</evidence>
<keyword evidence="10 14" id="KW-0408">Iron</keyword>
<protein>
    <recommendedName>
        <fullName evidence="5 14">Adenine DNA glycosylase</fullName>
        <ecNumber evidence="4 14">3.2.2.31</ecNumber>
    </recommendedName>
</protein>
<keyword evidence="6" id="KW-0004">4Fe-4S</keyword>
<accession>E3I0B6</accession>
<evidence type="ECO:0000256" key="14">
    <source>
        <dbReference type="RuleBase" id="RU365096"/>
    </source>
</evidence>
<dbReference type="SMART" id="SM00478">
    <property type="entry name" value="ENDO3c"/>
    <property type="match status" value="1"/>
</dbReference>
<comment type="cofactor">
    <cofactor evidence="14">
        <name>[4Fe-4S] cluster</name>
        <dbReference type="ChEBI" id="CHEBI:49883"/>
    </cofactor>
    <text evidence="14">Binds 1 [4Fe-4S] cluster.</text>
</comment>
<dbReference type="AlphaFoldDB" id="E3I0B6"/>
<dbReference type="NCBIfam" id="TIGR01084">
    <property type="entry name" value="mutY"/>
    <property type="match status" value="1"/>
</dbReference>
<dbReference type="InterPro" id="IPR005760">
    <property type="entry name" value="A/G_AdeGlyc_MutY"/>
</dbReference>
<evidence type="ECO:0000256" key="7">
    <source>
        <dbReference type="ARBA" id="ARBA00022723"/>
    </source>
</evidence>
<keyword evidence="11" id="KW-0411">Iron-sulfur</keyword>
<proteinExistence type="inferred from homology"/>
<dbReference type="InterPro" id="IPR029119">
    <property type="entry name" value="MutY_C"/>
</dbReference>
<dbReference type="eggNOG" id="COG1194">
    <property type="taxonomic scope" value="Bacteria"/>
</dbReference>
<dbReference type="FunFam" id="1.10.340.30:FF:000002">
    <property type="entry name" value="Adenine DNA glycosylase"/>
    <property type="match status" value="1"/>
</dbReference>
<dbReference type="InterPro" id="IPR003265">
    <property type="entry name" value="HhH-GPD_domain"/>
</dbReference>
<evidence type="ECO:0000256" key="5">
    <source>
        <dbReference type="ARBA" id="ARBA00022023"/>
    </source>
</evidence>
<dbReference type="GO" id="GO:0000701">
    <property type="term" value="F:purine-specific mismatch base pair DNA N-glycosylase activity"/>
    <property type="evidence" value="ECO:0007669"/>
    <property type="project" value="UniProtKB-EC"/>
</dbReference>
<comment type="function">
    <text evidence="2">Adenine glycosylase active on G-A mispairs. MutY also corrects error-prone DNA synthesis past GO lesions which are due to the oxidatively damaged form of guanine: 7,8-dihydro-8-oxoguanine (8-oxo-dGTP).</text>
</comment>
<dbReference type="Gene3D" id="1.10.1670.10">
    <property type="entry name" value="Helix-hairpin-Helix base-excision DNA repair enzymes (C-terminal)"/>
    <property type="match status" value="1"/>
</dbReference>
<dbReference type="InterPro" id="IPR015797">
    <property type="entry name" value="NUDIX_hydrolase-like_dom_sf"/>
</dbReference>
<dbReference type="GO" id="GO:0032357">
    <property type="term" value="F:oxidized purine DNA binding"/>
    <property type="evidence" value="ECO:0007669"/>
    <property type="project" value="TreeGrafter"/>
</dbReference>
<name>E3I0B6_RHOVT</name>
<dbReference type="GO" id="GO:0051539">
    <property type="term" value="F:4 iron, 4 sulfur cluster binding"/>
    <property type="evidence" value="ECO:0007669"/>
    <property type="project" value="UniProtKB-UniRule"/>
</dbReference>
<dbReference type="InterPro" id="IPR023170">
    <property type="entry name" value="HhH_base_excis_C"/>
</dbReference>
<sequence length="390" mass="41505">MPLFGVRLMQKRHSARPAFAAESFQRALLRWYDVARRDLPWRAKPGELADPYRVWLSEIMLQQTTVKAVIPYFEAFTRRWPTVDALADASRDEVLAAWAGLGYYSRARNLHACAQALAQGGFPADEVGLRALPGVGAYTSAAIAAIAFDLPAAVVDGNVERVLARVFALETPLPAAKGELRKLAAELTPASRPGDYAQAMMDLGAGICSPRSPSCLVCPVRAFCAAAAKGDAERFPLRAAKAARPTRRGEAFVIVRDGCILLRRRADKGLLGGMMEVPTSDWVADGAVAARSTRGRPKVGADAAAIASPRADTSPAGAAWLPGRTVQHTFTHFHLELRVFAADADTAPSAAAAFSGEWAALDNLAAFALPSVMKKAVASGLETLGFGRAP</sequence>
<keyword evidence="17" id="KW-1185">Reference proteome</keyword>
<dbReference type="Pfam" id="PF14815">
    <property type="entry name" value="NUDIX_4"/>
    <property type="match status" value="1"/>
</dbReference>
<dbReference type="GO" id="GO:0035485">
    <property type="term" value="F:adenine/guanine mispair binding"/>
    <property type="evidence" value="ECO:0007669"/>
    <property type="project" value="TreeGrafter"/>
</dbReference>
<keyword evidence="9" id="KW-0378">Hydrolase</keyword>
<dbReference type="Proteomes" id="UP000001399">
    <property type="component" value="Chromosome"/>
</dbReference>
<dbReference type="CDD" id="cd00056">
    <property type="entry name" value="ENDO3c"/>
    <property type="match status" value="1"/>
</dbReference>
<dbReference type="InterPro" id="IPR044298">
    <property type="entry name" value="MIG/MutY"/>
</dbReference>
<dbReference type="Pfam" id="PF00730">
    <property type="entry name" value="HhH-GPD"/>
    <property type="match status" value="1"/>
</dbReference>
<evidence type="ECO:0000256" key="1">
    <source>
        <dbReference type="ARBA" id="ARBA00000843"/>
    </source>
</evidence>
<dbReference type="InterPro" id="IPR011257">
    <property type="entry name" value="DNA_glycosylase"/>
</dbReference>
<evidence type="ECO:0000256" key="10">
    <source>
        <dbReference type="ARBA" id="ARBA00023004"/>
    </source>
</evidence>
<dbReference type="SUPFAM" id="SSF48150">
    <property type="entry name" value="DNA-glycosylase"/>
    <property type="match status" value="1"/>
</dbReference>